<accession>A0A2G8SRZ8</accession>
<protein>
    <submittedName>
        <fullName evidence="2">Uncharacterized protein</fullName>
    </submittedName>
</protein>
<dbReference type="AlphaFoldDB" id="A0A2G8SRZ8"/>
<evidence type="ECO:0000313" key="3">
    <source>
        <dbReference type="Proteomes" id="UP000230002"/>
    </source>
</evidence>
<feature type="compositionally biased region" description="Basic and acidic residues" evidence="1">
    <location>
        <begin position="26"/>
        <end position="38"/>
    </location>
</feature>
<proteinExistence type="predicted"/>
<name>A0A2G8SRZ8_9APHY</name>
<dbReference type="Proteomes" id="UP000230002">
    <property type="component" value="Unassembled WGS sequence"/>
</dbReference>
<keyword evidence="3" id="KW-1185">Reference proteome</keyword>
<evidence type="ECO:0000313" key="2">
    <source>
        <dbReference type="EMBL" id="PIL36524.1"/>
    </source>
</evidence>
<gene>
    <name evidence="2" type="ORF">GSI_00213</name>
</gene>
<feature type="region of interest" description="Disordered" evidence="1">
    <location>
        <begin position="1"/>
        <end position="38"/>
    </location>
</feature>
<reference evidence="2 3" key="1">
    <citation type="journal article" date="2015" name="Sci. Rep.">
        <title>Chromosome-level genome map provides insights into diverse defense mechanisms in the medicinal fungus Ganoderma sinense.</title>
        <authorList>
            <person name="Zhu Y."/>
            <person name="Xu J."/>
            <person name="Sun C."/>
            <person name="Zhou S."/>
            <person name="Xu H."/>
            <person name="Nelson D.R."/>
            <person name="Qian J."/>
            <person name="Song J."/>
            <person name="Luo H."/>
            <person name="Xiang L."/>
            <person name="Li Y."/>
            <person name="Xu Z."/>
            <person name="Ji A."/>
            <person name="Wang L."/>
            <person name="Lu S."/>
            <person name="Hayward A."/>
            <person name="Sun W."/>
            <person name="Li X."/>
            <person name="Schwartz D.C."/>
            <person name="Wang Y."/>
            <person name="Chen S."/>
        </authorList>
    </citation>
    <scope>NUCLEOTIDE SEQUENCE [LARGE SCALE GENOMIC DNA]</scope>
    <source>
        <strain evidence="2 3">ZZ0214-1</strain>
    </source>
</reference>
<sequence>MTKWGADGTAAAARDSIPTSGVGRESALEKRSDARTSRCDNENMSGVLEIVKCREASGAECGRPSGLTPCCCRCSTKGFIHGGTPKDSCCVHIPGTTTRDAEGSWTP</sequence>
<organism evidence="2 3">
    <name type="scientific">Ganoderma sinense ZZ0214-1</name>
    <dbReference type="NCBI Taxonomy" id="1077348"/>
    <lineage>
        <taxon>Eukaryota</taxon>
        <taxon>Fungi</taxon>
        <taxon>Dikarya</taxon>
        <taxon>Basidiomycota</taxon>
        <taxon>Agaricomycotina</taxon>
        <taxon>Agaricomycetes</taxon>
        <taxon>Polyporales</taxon>
        <taxon>Polyporaceae</taxon>
        <taxon>Ganoderma</taxon>
    </lineage>
</organism>
<evidence type="ECO:0000256" key="1">
    <source>
        <dbReference type="SAM" id="MobiDB-lite"/>
    </source>
</evidence>
<dbReference type="EMBL" id="AYKW01000001">
    <property type="protein sequence ID" value="PIL36524.1"/>
    <property type="molecule type" value="Genomic_DNA"/>
</dbReference>
<comment type="caution">
    <text evidence="2">The sequence shown here is derived from an EMBL/GenBank/DDBJ whole genome shotgun (WGS) entry which is preliminary data.</text>
</comment>